<name>A0A132ACX9_SARSC</name>
<comment type="caution">
    <text evidence="1">The sequence shown here is derived from an EMBL/GenBank/DDBJ whole genome shotgun (WGS) entry which is preliminary data.</text>
</comment>
<organism evidence="1 2">
    <name type="scientific">Sarcoptes scabiei</name>
    <name type="common">Itch mite</name>
    <name type="synonym">Acarus scabiei</name>
    <dbReference type="NCBI Taxonomy" id="52283"/>
    <lineage>
        <taxon>Eukaryota</taxon>
        <taxon>Metazoa</taxon>
        <taxon>Ecdysozoa</taxon>
        <taxon>Arthropoda</taxon>
        <taxon>Chelicerata</taxon>
        <taxon>Arachnida</taxon>
        <taxon>Acari</taxon>
        <taxon>Acariformes</taxon>
        <taxon>Sarcoptiformes</taxon>
        <taxon>Astigmata</taxon>
        <taxon>Psoroptidia</taxon>
        <taxon>Sarcoptoidea</taxon>
        <taxon>Sarcoptidae</taxon>
        <taxon>Sarcoptinae</taxon>
        <taxon>Sarcoptes</taxon>
    </lineage>
</organism>
<sequence>MKNDCQHSVIAEDWAVSSLSSFTQLIPISHSLWALTCFLICATQNQLIRSWLVVKNLKRFSVTIPLLFPESVR</sequence>
<gene>
    <name evidence="1" type="ORF">QR98_0073530</name>
</gene>
<evidence type="ECO:0000313" key="1">
    <source>
        <dbReference type="EMBL" id="KPM08828.1"/>
    </source>
</evidence>
<dbReference type="OrthoDB" id="6515172at2759"/>
<evidence type="ECO:0000313" key="2">
    <source>
        <dbReference type="Proteomes" id="UP000616769"/>
    </source>
</evidence>
<proteinExistence type="predicted"/>
<reference evidence="1 2" key="1">
    <citation type="journal article" date="2015" name="Parasit. Vectors">
        <title>Draft genome of the scabies mite.</title>
        <authorList>
            <person name="Rider S.D.Jr."/>
            <person name="Morgan M.S."/>
            <person name="Arlian L.G."/>
        </authorList>
    </citation>
    <scope>NUCLEOTIDE SEQUENCE [LARGE SCALE GENOMIC DNA]</scope>
    <source>
        <strain evidence="1">Arlian Lab</strain>
    </source>
</reference>
<protein>
    <submittedName>
        <fullName evidence="1">Uncharacterized protein</fullName>
    </submittedName>
</protein>
<dbReference type="Proteomes" id="UP000616769">
    <property type="component" value="Unassembled WGS sequence"/>
</dbReference>
<dbReference type="EMBL" id="JXLN01012761">
    <property type="protein sequence ID" value="KPM08828.1"/>
    <property type="molecule type" value="Genomic_DNA"/>
</dbReference>
<dbReference type="VEuPathDB" id="VectorBase:SSCA009672"/>
<accession>A0A132ACX9</accession>
<dbReference type="AlphaFoldDB" id="A0A132ACX9"/>